<dbReference type="AlphaFoldDB" id="A0AAV9IIF6"/>
<keyword evidence="5" id="KW-0547">Nucleotide-binding</keyword>
<feature type="transmembrane region" description="Helical" evidence="12">
    <location>
        <begin position="54"/>
        <end position="73"/>
    </location>
</feature>
<evidence type="ECO:0000256" key="4">
    <source>
        <dbReference type="ARBA" id="ARBA00022723"/>
    </source>
</evidence>
<dbReference type="InterPro" id="IPR044492">
    <property type="entry name" value="P_typ_ATPase_HD_dom"/>
</dbReference>
<evidence type="ECO:0000256" key="7">
    <source>
        <dbReference type="ARBA" id="ARBA00022842"/>
    </source>
</evidence>
<reference evidence="15 16" key="1">
    <citation type="submission" date="2022-07" db="EMBL/GenBank/DDBJ databases">
        <title>Genome-wide signatures of adaptation to extreme environments.</title>
        <authorList>
            <person name="Cho C.H."/>
            <person name="Yoon H.S."/>
        </authorList>
    </citation>
    <scope>NUCLEOTIDE SEQUENCE [LARGE SCALE GENOMIC DNA]</scope>
    <source>
        <strain evidence="15 16">108.79 E11</strain>
    </source>
</reference>
<dbReference type="SUPFAM" id="SSF81660">
    <property type="entry name" value="Metal cation-transporting ATPase, ATP-binding domain N"/>
    <property type="match status" value="1"/>
</dbReference>
<dbReference type="PANTHER" id="PTHR45630">
    <property type="entry name" value="CATION-TRANSPORTING ATPASE-RELATED"/>
    <property type="match status" value="1"/>
</dbReference>
<dbReference type="SUPFAM" id="SSF56784">
    <property type="entry name" value="HAD-like"/>
    <property type="match status" value="1"/>
</dbReference>
<dbReference type="InterPro" id="IPR023299">
    <property type="entry name" value="ATPase_P-typ_cyto_dom_N"/>
</dbReference>
<dbReference type="InterPro" id="IPR023214">
    <property type="entry name" value="HAD_sf"/>
</dbReference>
<dbReference type="EMBL" id="JANCYU010000049">
    <property type="protein sequence ID" value="KAK4527245.1"/>
    <property type="molecule type" value="Genomic_DNA"/>
</dbReference>
<dbReference type="InterPro" id="IPR059000">
    <property type="entry name" value="ATPase_P-type_domA"/>
</dbReference>
<dbReference type="PROSITE" id="PS00154">
    <property type="entry name" value="ATPASE_E1_E2"/>
    <property type="match status" value="1"/>
</dbReference>
<keyword evidence="3 12" id="KW-0812">Transmembrane</keyword>
<evidence type="ECO:0000256" key="5">
    <source>
        <dbReference type="ARBA" id="ARBA00022741"/>
    </source>
</evidence>
<feature type="transmembrane region" description="Helical" evidence="12">
    <location>
        <begin position="24"/>
        <end position="42"/>
    </location>
</feature>
<evidence type="ECO:0000256" key="8">
    <source>
        <dbReference type="ARBA" id="ARBA00022967"/>
    </source>
</evidence>
<evidence type="ECO:0000256" key="10">
    <source>
        <dbReference type="ARBA" id="ARBA00023136"/>
    </source>
</evidence>
<dbReference type="InterPro" id="IPR004014">
    <property type="entry name" value="ATPase_P-typ_cation-transptr_N"/>
</dbReference>
<dbReference type="Pfam" id="PF13246">
    <property type="entry name" value="Cation_ATPase"/>
    <property type="match status" value="1"/>
</dbReference>
<dbReference type="Gene3D" id="3.40.1110.10">
    <property type="entry name" value="Calcium-transporting ATPase, cytoplasmic domain N"/>
    <property type="match status" value="1"/>
</dbReference>
<dbReference type="SFLD" id="SFLDS00003">
    <property type="entry name" value="Haloacid_Dehalogenase"/>
    <property type="match status" value="1"/>
</dbReference>
<dbReference type="InterPro" id="IPR023298">
    <property type="entry name" value="ATPase_P-typ_TM_dom_sf"/>
</dbReference>
<dbReference type="GO" id="GO:0019829">
    <property type="term" value="F:ATPase-coupled monoatomic cation transmembrane transporter activity"/>
    <property type="evidence" value="ECO:0007669"/>
    <property type="project" value="TreeGrafter"/>
</dbReference>
<dbReference type="Proteomes" id="UP001300502">
    <property type="component" value="Unassembled WGS sequence"/>
</dbReference>
<dbReference type="PRINTS" id="PR00119">
    <property type="entry name" value="CATATPASE"/>
</dbReference>
<keyword evidence="10 12" id="KW-0472">Membrane</keyword>
<dbReference type="SUPFAM" id="SSF81665">
    <property type="entry name" value="Calcium ATPase, transmembrane domain M"/>
    <property type="match status" value="1"/>
</dbReference>
<evidence type="ECO:0000256" key="9">
    <source>
        <dbReference type="ARBA" id="ARBA00022989"/>
    </source>
</evidence>
<dbReference type="InterPro" id="IPR008250">
    <property type="entry name" value="ATPase_P-typ_transduc_dom_A_sf"/>
</dbReference>
<feature type="compositionally biased region" description="Low complexity" evidence="11">
    <location>
        <begin position="886"/>
        <end position="902"/>
    </location>
</feature>
<keyword evidence="7" id="KW-0460">Magnesium</keyword>
<comment type="subcellular location">
    <subcellularLocation>
        <location evidence="1">Membrane</location>
        <topology evidence="1">Multi-pass membrane protein</topology>
    </subcellularLocation>
</comment>
<dbReference type="InterPro" id="IPR001757">
    <property type="entry name" value="P_typ_ATPase"/>
</dbReference>
<dbReference type="GO" id="GO:0005524">
    <property type="term" value="F:ATP binding"/>
    <property type="evidence" value="ECO:0007669"/>
    <property type="project" value="UniProtKB-KW"/>
</dbReference>
<accession>A0AAV9IIF6</accession>
<feature type="transmembrane region" description="Helical" evidence="12">
    <location>
        <begin position="400"/>
        <end position="419"/>
    </location>
</feature>
<feature type="domain" description="P-type ATPase A" evidence="13">
    <location>
        <begin position="256"/>
        <end position="383"/>
    </location>
</feature>
<dbReference type="Gene3D" id="2.70.150.10">
    <property type="entry name" value="Calcium-transporting ATPase, cytoplasmic transduction domain A"/>
    <property type="match status" value="1"/>
</dbReference>
<dbReference type="NCBIfam" id="TIGR01657">
    <property type="entry name" value="P-ATPase-V"/>
    <property type="match status" value="1"/>
</dbReference>
<protein>
    <recommendedName>
        <fullName evidence="17">Cation-transporting ATPase</fullName>
    </recommendedName>
</protein>
<dbReference type="GO" id="GO:0016020">
    <property type="term" value="C:membrane"/>
    <property type="evidence" value="ECO:0007669"/>
    <property type="project" value="UniProtKB-SubCell"/>
</dbReference>
<dbReference type="InterPro" id="IPR018303">
    <property type="entry name" value="ATPase_P-typ_P_site"/>
</dbReference>
<gene>
    <name evidence="15" type="ORF">GAYE_SCF37G5167</name>
</gene>
<proteinExistence type="inferred from homology"/>
<dbReference type="SFLD" id="SFLDF00027">
    <property type="entry name" value="p-type_atpase"/>
    <property type="match status" value="1"/>
</dbReference>
<dbReference type="GO" id="GO:0016887">
    <property type="term" value="F:ATP hydrolysis activity"/>
    <property type="evidence" value="ECO:0007669"/>
    <property type="project" value="InterPro"/>
</dbReference>
<dbReference type="GO" id="GO:0046872">
    <property type="term" value="F:metal ion binding"/>
    <property type="evidence" value="ECO:0007669"/>
    <property type="project" value="UniProtKB-KW"/>
</dbReference>
<dbReference type="SUPFAM" id="SSF81653">
    <property type="entry name" value="Calcium ATPase, transduction domain A"/>
    <property type="match status" value="1"/>
</dbReference>
<evidence type="ECO:0000256" key="11">
    <source>
        <dbReference type="SAM" id="MobiDB-lite"/>
    </source>
</evidence>
<feature type="transmembrane region" description="Helical" evidence="12">
    <location>
        <begin position="1155"/>
        <end position="1173"/>
    </location>
</feature>
<evidence type="ECO:0000313" key="15">
    <source>
        <dbReference type="EMBL" id="KAK4527245.1"/>
    </source>
</evidence>
<feature type="transmembrane region" description="Helical" evidence="12">
    <location>
        <begin position="1118"/>
        <end position="1135"/>
    </location>
</feature>
<keyword evidence="16" id="KW-1185">Reference proteome</keyword>
<dbReference type="GO" id="GO:0140358">
    <property type="term" value="F:P-type transmembrane transporter activity"/>
    <property type="evidence" value="ECO:0007669"/>
    <property type="project" value="InterPro"/>
</dbReference>
<dbReference type="Pfam" id="PF00122">
    <property type="entry name" value="E1-E2_ATPase"/>
    <property type="match status" value="1"/>
</dbReference>
<evidence type="ECO:0000256" key="12">
    <source>
        <dbReference type="SAM" id="Phobius"/>
    </source>
</evidence>
<feature type="transmembrane region" description="Helical" evidence="12">
    <location>
        <begin position="977"/>
        <end position="996"/>
    </location>
</feature>
<feature type="transmembrane region" description="Helical" evidence="12">
    <location>
        <begin position="196"/>
        <end position="213"/>
    </location>
</feature>
<evidence type="ECO:0000256" key="3">
    <source>
        <dbReference type="ARBA" id="ARBA00022692"/>
    </source>
</evidence>
<evidence type="ECO:0000259" key="14">
    <source>
        <dbReference type="Pfam" id="PF00690"/>
    </source>
</evidence>
<feature type="transmembrane region" description="Helical" evidence="12">
    <location>
        <begin position="1002"/>
        <end position="1018"/>
    </location>
</feature>
<evidence type="ECO:0000256" key="2">
    <source>
        <dbReference type="ARBA" id="ARBA00006000"/>
    </source>
</evidence>
<keyword evidence="9 12" id="KW-1133">Transmembrane helix</keyword>
<keyword evidence="6" id="KW-0067">ATP-binding</keyword>
<evidence type="ECO:0000256" key="1">
    <source>
        <dbReference type="ARBA" id="ARBA00004141"/>
    </source>
</evidence>
<comment type="caution">
    <text evidence="15">The sequence shown here is derived from an EMBL/GenBank/DDBJ whole genome shotgun (WGS) entry which is preliminary data.</text>
</comment>
<dbReference type="Gene3D" id="3.40.50.1000">
    <property type="entry name" value="HAD superfamily/HAD-like"/>
    <property type="match status" value="1"/>
</dbReference>
<dbReference type="InterPro" id="IPR006544">
    <property type="entry name" value="P-type_TPase_V"/>
</dbReference>
<evidence type="ECO:0008006" key="17">
    <source>
        <dbReference type="Google" id="ProtNLM"/>
    </source>
</evidence>
<evidence type="ECO:0000256" key="6">
    <source>
        <dbReference type="ARBA" id="ARBA00022840"/>
    </source>
</evidence>
<dbReference type="SFLD" id="SFLDG00002">
    <property type="entry name" value="C1.7:_P-type_atpase_like"/>
    <property type="match status" value="1"/>
</dbReference>
<dbReference type="Pfam" id="PF00690">
    <property type="entry name" value="Cation_ATPase_N"/>
    <property type="match status" value="1"/>
</dbReference>
<dbReference type="InterPro" id="IPR036412">
    <property type="entry name" value="HAD-like_sf"/>
</dbReference>
<feature type="region of interest" description="Disordered" evidence="11">
    <location>
        <begin position="883"/>
        <end position="911"/>
    </location>
</feature>
<sequence length="1182" mass="132592">MAEENELWIGKTITRLLLLKKVSFWWRADVIFTVLLFSLVASLKLQTNLLESDLSFGLVLGSSATVVVLILLLQYWSVAFRKWVGYSSANYNTATHVMVYPRPHKGNIELLPLQVETNHTKEPIKYFIFQKRRFQYSTVHQRFEKLKYPAEEPLEFYTSNKGLDSVEEMLNRLRIYGENRLEIPVPSFLELYKEQLLAPFFVFQVFCVLLWCLDQYWRYSVMTLGMLLLFEATVANGRRKSLRELRGMRNRPYQLYVYRCRKWEEIPSTKIVPGDIISVTRSAESDLVVPCDSLVLNGSIVADESLLTGESIPVVKDALSLVSEVDPRRPLNMRGEDKNCVIFGGTRPLQVVVSESFPLKAPDNGAICYVLRTGFGSIQGKLMRTILLSTEKVSANTKEAAFLILFLLFFALISSAYVLKNGLETEERSHFELLLHCVLIITSVVPPELPMQLAMAVNSSLVALTKEGIFCTEPYRIPFAGMLDICCFDKTGTITQDNLRLNGFCFPAVWQSEQEKNEEENMRRFSPSPIHMAPLETLVVIGGCHSVSCVDGEWIGDPLETCALKALDCTLSKSNTFSFKYGADFSKKFTIRIVHRHRFSSALQRMSVIAEVETSSKHSEWRVLTKGSPEVIAQLLKEPVDATYHEAYMSLARQGMRVIALAYKTLDRSVSSNVASAMERSKVENNLIFAGFVAFEAPVRKDSKKAVRALKDSSHKVSMITGDSVLTAVHVGRQVEIVERPCLIAQVVPTLSTELEWISAVSGKHKRAYRRGQLESLAEKYDLCISGDAFELAAQIEGDYFYRHLSCFCIFARMSPNQKERILTALKDSGYITLMCGDGTNDVGALKHAHVGVALLSVVGNSSATTTTTKTVGKEVNLRRDRRVSKATAAPVSSPSVVSNKKNASHPVAASNSKSDWFKKLESLQQESAEDEVPLVKLGDASIASPFTSKNMSIDSCLSIVRQGRCTLATTMQMYQIMSLNCLVSAYSLSVLYLQGVKFGDKQMSTTGFLFAIVFFLISRSKPLKKLSKERPPSSIFSAYMFTSMMGQFMIHTGALVLTNYYGKQYLPKDVDMNIDGSFSPNILNTMVFLVSTAQQVGIFSINYRGHPFMEGLFQRRALWISLAGTFVGMLLAAAEVQPELNAALELVQFPDTKLRMITLHLMIWDNVLAFLLDRLAYKLLR</sequence>
<organism evidence="15 16">
    <name type="scientific">Galdieria yellowstonensis</name>
    <dbReference type="NCBI Taxonomy" id="3028027"/>
    <lineage>
        <taxon>Eukaryota</taxon>
        <taxon>Rhodophyta</taxon>
        <taxon>Bangiophyceae</taxon>
        <taxon>Galdieriales</taxon>
        <taxon>Galdieriaceae</taxon>
        <taxon>Galdieria</taxon>
    </lineage>
</organism>
<evidence type="ECO:0000313" key="16">
    <source>
        <dbReference type="Proteomes" id="UP001300502"/>
    </source>
</evidence>
<evidence type="ECO:0000259" key="13">
    <source>
        <dbReference type="Pfam" id="PF00122"/>
    </source>
</evidence>
<keyword evidence="4" id="KW-0479">Metal-binding</keyword>
<name>A0AAV9IIF6_9RHOD</name>
<feature type="domain" description="Cation-transporting P-type ATPase N-terminal" evidence="14">
    <location>
        <begin position="155"/>
        <end position="211"/>
    </location>
</feature>
<keyword evidence="8" id="KW-1278">Translocase</keyword>
<dbReference type="NCBIfam" id="TIGR01494">
    <property type="entry name" value="ATPase_P-type"/>
    <property type="match status" value="1"/>
</dbReference>
<feature type="transmembrane region" description="Helical" evidence="12">
    <location>
        <begin position="1039"/>
        <end position="1063"/>
    </location>
</feature>
<comment type="similarity">
    <text evidence="2">Belongs to the cation transport ATPase (P-type) (TC 3.A.3) family. Type V subfamily.</text>
</comment>